<evidence type="ECO:0000313" key="1">
    <source>
        <dbReference type="EMBL" id="TRM58346.1"/>
    </source>
</evidence>
<reference evidence="1 2" key="1">
    <citation type="journal article" date="2019" name="New Phytol.">
        <title>Comparative genomics reveals unique wood-decay strategies and fruiting body development in the Schizophyllaceae.</title>
        <authorList>
            <person name="Almasi E."/>
            <person name="Sahu N."/>
            <person name="Krizsan K."/>
            <person name="Balint B."/>
            <person name="Kovacs G.M."/>
            <person name="Kiss B."/>
            <person name="Cseklye J."/>
            <person name="Drula E."/>
            <person name="Henrissat B."/>
            <person name="Nagy I."/>
            <person name="Chovatia M."/>
            <person name="Adam C."/>
            <person name="LaButti K."/>
            <person name="Lipzen A."/>
            <person name="Riley R."/>
            <person name="Grigoriev I.V."/>
            <person name="Nagy L.G."/>
        </authorList>
    </citation>
    <scope>NUCLEOTIDE SEQUENCE [LARGE SCALE GENOMIC DNA]</scope>
    <source>
        <strain evidence="1 2">NL-1724</strain>
    </source>
</reference>
<dbReference type="Proteomes" id="UP000320762">
    <property type="component" value="Unassembled WGS sequence"/>
</dbReference>
<evidence type="ECO:0008006" key="3">
    <source>
        <dbReference type="Google" id="ProtNLM"/>
    </source>
</evidence>
<proteinExistence type="predicted"/>
<accession>A0A550C0T4</accession>
<protein>
    <recommendedName>
        <fullName evidence="3">MYND-type domain-containing protein</fullName>
    </recommendedName>
</protein>
<evidence type="ECO:0000313" key="2">
    <source>
        <dbReference type="Proteomes" id="UP000320762"/>
    </source>
</evidence>
<organism evidence="1 2">
    <name type="scientific">Schizophyllum amplum</name>
    <dbReference type="NCBI Taxonomy" id="97359"/>
    <lineage>
        <taxon>Eukaryota</taxon>
        <taxon>Fungi</taxon>
        <taxon>Dikarya</taxon>
        <taxon>Basidiomycota</taxon>
        <taxon>Agaricomycotina</taxon>
        <taxon>Agaricomycetes</taxon>
        <taxon>Agaricomycetidae</taxon>
        <taxon>Agaricales</taxon>
        <taxon>Schizophyllaceae</taxon>
        <taxon>Schizophyllum</taxon>
    </lineage>
</organism>
<dbReference type="OrthoDB" id="194358at2759"/>
<sequence>MSLPSCSEKCQREHWQDGHKEECAAFVQPPLAKTFDPSDRPDVPWPVDPIHASTNENGLGIWMTTSGHMGSMLQQAFHPPEGYGSDCPLQGPPSFRRWAGLEGPNQREFGVEMKKYTGPSLVTLRIVVQNRRTDGRAIAVCAGETIMNVFGYLKNNLLPEDRPRVRFQNIQDGRELMMSMPWVDYNRRVRVAIVEVNGAVAPKGTFLPDDGEYEPPARPTGYPWNRVVDWERGQLVLGPGDYAVYCVHTPWGNGHEYACYPEIMTRTTAVAIPCYLTNVRNTEDGWFNAARMELRASCGPCRGRYVEEYYRPYVDHGLDRFAMNEFLLKTGPLQMQSMMSALPADQREEVMRRSKAMGFDMERMMRGG</sequence>
<dbReference type="AlphaFoldDB" id="A0A550C0T4"/>
<dbReference type="STRING" id="97359.A0A550C0T4"/>
<dbReference type="EMBL" id="VDMD01000037">
    <property type="protein sequence ID" value="TRM58346.1"/>
    <property type="molecule type" value="Genomic_DNA"/>
</dbReference>
<gene>
    <name evidence="1" type="ORF">BD626DRAFT_512260</name>
</gene>
<keyword evidence="2" id="KW-1185">Reference proteome</keyword>
<comment type="caution">
    <text evidence="1">The sequence shown here is derived from an EMBL/GenBank/DDBJ whole genome shotgun (WGS) entry which is preliminary data.</text>
</comment>
<name>A0A550C0T4_9AGAR</name>